<reference evidence="3" key="1">
    <citation type="journal article" date="2019" name="Int. J. Syst. Evol. Microbiol.">
        <title>The Global Catalogue of Microorganisms (GCM) 10K type strain sequencing project: providing services to taxonomists for standard genome sequencing and annotation.</title>
        <authorList>
            <consortium name="The Broad Institute Genomics Platform"/>
            <consortium name="The Broad Institute Genome Sequencing Center for Infectious Disease"/>
            <person name="Wu L."/>
            <person name="Ma J."/>
        </authorList>
    </citation>
    <scope>NUCLEOTIDE SEQUENCE [LARGE SCALE GENOMIC DNA]</scope>
    <source>
        <strain evidence="3">JCM 18324</strain>
    </source>
</reference>
<evidence type="ECO:0000313" key="3">
    <source>
        <dbReference type="Proteomes" id="UP001501147"/>
    </source>
</evidence>
<accession>A0ABP9BN11</accession>
<comment type="caution">
    <text evidence="2">The sequence shown here is derived from an EMBL/GenBank/DDBJ whole genome shotgun (WGS) entry which is preliminary data.</text>
</comment>
<organism evidence="2 3">
    <name type="scientific">Streptomyces sanyensis</name>
    <dbReference type="NCBI Taxonomy" id="568869"/>
    <lineage>
        <taxon>Bacteria</taxon>
        <taxon>Bacillati</taxon>
        <taxon>Actinomycetota</taxon>
        <taxon>Actinomycetes</taxon>
        <taxon>Kitasatosporales</taxon>
        <taxon>Streptomycetaceae</taxon>
        <taxon>Streptomyces</taxon>
    </lineage>
</organism>
<proteinExistence type="predicted"/>
<evidence type="ECO:0000256" key="1">
    <source>
        <dbReference type="SAM" id="MobiDB-lite"/>
    </source>
</evidence>
<sequence length="126" mass="14153">MPRRNPVAPPTRHACPHQVTEGSRTGERYPPVRERYPELVAELVRLLRDEGEPELAVAVRDVPYHGACDCGDDFCRSIRTAGRPGRGPYGEGHRCVPLRPDQGMLNLDVVHGRIAFIEILDRPPLR</sequence>
<protein>
    <submittedName>
        <fullName evidence="2">Uncharacterized protein</fullName>
    </submittedName>
</protein>
<keyword evidence="3" id="KW-1185">Reference proteome</keyword>
<dbReference type="EMBL" id="BAABJV010000029">
    <property type="protein sequence ID" value="GAA4796576.1"/>
    <property type="molecule type" value="Genomic_DNA"/>
</dbReference>
<gene>
    <name evidence="2" type="ORF">GCM10023329_56730</name>
</gene>
<evidence type="ECO:0000313" key="2">
    <source>
        <dbReference type="EMBL" id="GAA4796576.1"/>
    </source>
</evidence>
<feature type="region of interest" description="Disordered" evidence="1">
    <location>
        <begin position="1"/>
        <end position="32"/>
    </location>
</feature>
<name>A0ABP9BN11_9ACTN</name>
<dbReference type="Proteomes" id="UP001501147">
    <property type="component" value="Unassembled WGS sequence"/>
</dbReference>